<evidence type="ECO:0000313" key="3">
    <source>
        <dbReference type="Proteomes" id="UP000235392"/>
    </source>
</evidence>
<accession>A0A2N5S9E3</accession>
<evidence type="ECO:0000256" key="1">
    <source>
        <dbReference type="SAM" id="MobiDB-lite"/>
    </source>
</evidence>
<dbReference type="Proteomes" id="UP000235392">
    <property type="component" value="Unassembled WGS sequence"/>
</dbReference>
<protein>
    <submittedName>
        <fullName evidence="2">Uncharacterized protein</fullName>
    </submittedName>
</protein>
<reference evidence="2 3" key="1">
    <citation type="submission" date="2017-11" db="EMBL/GenBank/DDBJ databases">
        <title>De novo assembly and phasing of dikaryotic genomes from two isolates of Puccinia coronata f. sp. avenae, the causal agent of oat crown rust.</title>
        <authorList>
            <person name="Miller M.E."/>
            <person name="Zhang Y."/>
            <person name="Omidvar V."/>
            <person name="Sperschneider J."/>
            <person name="Schwessinger B."/>
            <person name="Raley C."/>
            <person name="Palmer J.M."/>
            <person name="Garnica D."/>
            <person name="Upadhyaya N."/>
            <person name="Rathjen J."/>
            <person name="Taylor J.M."/>
            <person name="Park R.F."/>
            <person name="Dodds P.N."/>
            <person name="Hirsch C.D."/>
            <person name="Kianian S.F."/>
            <person name="Figueroa M."/>
        </authorList>
    </citation>
    <scope>NUCLEOTIDE SEQUENCE [LARGE SCALE GENOMIC DNA]</scope>
    <source>
        <strain evidence="2">12SD80</strain>
    </source>
</reference>
<dbReference type="EMBL" id="PGCI01000988">
    <property type="protein sequence ID" value="PLW09863.1"/>
    <property type="molecule type" value="Genomic_DNA"/>
</dbReference>
<proteinExistence type="predicted"/>
<dbReference type="AlphaFoldDB" id="A0A2N5S9E3"/>
<feature type="region of interest" description="Disordered" evidence="1">
    <location>
        <begin position="284"/>
        <end position="305"/>
    </location>
</feature>
<sequence length="334" mass="36797">MNLFWMIVPSPHDLSESAGRLSSKSDLQKPAGVVYLLPVTIRGKIGLKDSRIGLNGLISAPWTSLLSSHDLSQLATLDLQRQMDGENAGDAAVPRSVDDLAELFSVADLILPGGYENEQHVKRSTLPHGGLVAGSKQHMYGLQPKQLSSLAFGNDSRFDHQKTHHERPSLPGSPKFSVEFGQFIQEDDHQPMQVNNEDEFSKDVDTELSRRPAVLPSVRLVLYPCPQLRVCCESVTRDADDSIRKIVINTLFFLTACDGLEAILTQLRVSARFITPELEAKGMFGGERASGRGGRAGEQAGDQHLPPRVSQLHRHAHRQRAGAHAARVQQEHFL</sequence>
<comment type="caution">
    <text evidence="2">The sequence shown here is derived from an EMBL/GenBank/DDBJ whole genome shotgun (WGS) entry which is preliminary data.</text>
</comment>
<name>A0A2N5S9E3_9BASI</name>
<evidence type="ECO:0000313" key="2">
    <source>
        <dbReference type="EMBL" id="PLW09863.1"/>
    </source>
</evidence>
<organism evidence="2 3">
    <name type="scientific">Puccinia coronata f. sp. avenae</name>
    <dbReference type="NCBI Taxonomy" id="200324"/>
    <lineage>
        <taxon>Eukaryota</taxon>
        <taxon>Fungi</taxon>
        <taxon>Dikarya</taxon>
        <taxon>Basidiomycota</taxon>
        <taxon>Pucciniomycotina</taxon>
        <taxon>Pucciniomycetes</taxon>
        <taxon>Pucciniales</taxon>
        <taxon>Pucciniaceae</taxon>
        <taxon>Puccinia</taxon>
    </lineage>
</organism>
<gene>
    <name evidence="2" type="ORF">PCASD_22624</name>
</gene>